<keyword evidence="2" id="KW-1185">Reference proteome</keyword>
<name>A0A512B1X4_9BACT</name>
<protein>
    <submittedName>
        <fullName evidence="1">Uncharacterized protein</fullName>
    </submittedName>
</protein>
<dbReference type="Proteomes" id="UP000321532">
    <property type="component" value="Unassembled WGS sequence"/>
</dbReference>
<organism evidence="1 2">
    <name type="scientific">Adhaeribacter aerolatus</name>
    <dbReference type="NCBI Taxonomy" id="670289"/>
    <lineage>
        <taxon>Bacteria</taxon>
        <taxon>Pseudomonadati</taxon>
        <taxon>Bacteroidota</taxon>
        <taxon>Cytophagia</taxon>
        <taxon>Cytophagales</taxon>
        <taxon>Hymenobacteraceae</taxon>
        <taxon>Adhaeribacter</taxon>
    </lineage>
</organism>
<dbReference type="AlphaFoldDB" id="A0A512B1X4"/>
<dbReference type="EMBL" id="BJYS01000029">
    <property type="protein sequence ID" value="GEO05964.1"/>
    <property type="molecule type" value="Genomic_DNA"/>
</dbReference>
<gene>
    <name evidence="1" type="ORF">AAE02nite_36280</name>
</gene>
<sequence>MTEKEDHIYLHLIESAPFNKGRNKMYAGVPGNLVAFACKLSFHRGHDGFVSFLAKSKLIDHYQQTLQATHVGGHLMVINTTGALKLIDTYFRS</sequence>
<proteinExistence type="predicted"/>
<dbReference type="RefSeq" id="WP_246151143.1">
    <property type="nucleotide sequence ID" value="NZ_BJYS01000029.1"/>
</dbReference>
<reference evidence="1 2" key="1">
    <citation type="submission" date="2019-07" db="EMBL/GenBank/DDBJ databases">
        <title>Whole genome shotgun sequence of Adhaeribacter aerolatus NBRC 106133.</title>
        <authorList>
            <person name="Hosoyama A."/>
            <person name="Uohara A."/>
            <person name="Ohji S."/>
            <person name="Ichikawa N."/>
        </authorList>
    </citation>
    <scope>NUCLEOTIDE SEQUENCE [LARGE SCALE GENOMIC DNA]</scope>
    <source>
        <strain evidence="1 2">NBRC 106133</strain>
    </source>
</reference>
<evidence type="ECO:0000313" key="1">
    <source>
        <dbReference type="EMBL" id="GEO05964.1"/>
    </source>
</evidence>
<evidence type="ECO:0000313" key="2">
    <source>
        <dbReference type="Proteomes" id="UP000321532"/>
    </source>
</evidence>
<accession>A0A512B1X4</accession>
<comment type="caution">
    <text evidence="1">The sequence shown here is derived from an EMBL/GenBank/DDBJ whole genome shotgun (WGS) entry which is preliminary data.</text>
</comment>